<sequence>MAVDDYSTGGMLEGEREYSALKKQAFLVVQPDIPPTSINSLPNETLASIFEFAAGAAWNEFLPLQARVELTVSQVSRRWQSVALSTPRLWTRIDGVNGHLAPLFASRSKCLPLDIELLSAPLDKIFNKRCDLSATQHSNGPAKRPVDLSHTLSPLVSHTSRWRTLQVECTHMSEFDLLLAPAPQLETLHIAVSRPEVRPLGAPRELFSGQTPSLRDLSFTGFHPNLTGPLFAGLKALRLAHLNYTADSLPRFLLNLAACPSLEHLGLAHLSFSSGARLDDPHSIPLPHLRSMELRHIDESTRKCILSSIHAPPSLHLSLVSHGNGDELHHIFPRDFDFSVNLPNLPLVRFLAIEHSIRQRSCTVSGKVSEDATDSLFDALFEGESVDFMEKLFHNVGRIFPFRDVEALSLQCDVRGYECPLPSSLAALLRGFPSLRVLALDSYSPAYLDKLIITPASCPSRKLHTLRIANSNVTEEVLMELARSRTNPESLAHEDVVRLRILELSGYHGIPQDRCQGVKRALKDLALDVRWDQYGMTQMEQGSSPLRELEPSIASH</sequence>
<dbReference type="Gene3D" id="1.20.1280.50">
    <property type="match status" value="1"/>
</dbReference>
<dbReference type="PANTHER" id="PTHR38926">
    <property type="entry name" value="F-BOX DOMAIN CONTAINING PROTEIN, EXPRESSED"/>
    <property type="match status" value="1"/>
</dbReference>
<proteinExistence type="predicted"/>
<gene>
    <name evidence="2" type="ORF">BOTBODRAFT_246309</name>
</gene>
<dbReference type="EMBL" id="KL198130">
    <property type="protein sequence ID" value="KDQ06591.1"/>
    <property type="molecule type" value="Genomic_DNA"/>
</dbReference>
<evidence type="ECO:0000313" key="2">
    <source>
        <dbReference type="EMBL" id="KDQ06591.1"/>
    </source>
</evidence>
<name>A0A067M4S3_BOTB1</name>
<accession>A0A067M4S3</accession>
<dbReference type="InterPro" id="IPR036047">
    <property type="entry name" value="F-box-like_dom_sf"/>
</dbReference>
<dbReference type="STRING" id="930990.A0A067M4S3"/>
<dbReference type="Pfam" id="PF12937">
    <property type="entry name" value="F-box-like"/>
    <property type="match status" value="1"/>
</dbReference>
<dbReference type="InterPro" id="IPR032675">
    <property type="entry name" value="LRR_dom_sf"/>
</dbReference>
<dbReference type="SUPFAM" id="SSF81383">
    <property type="entry name" value="F-box domain"/>
    <property type="match status" value="1"/>
</dbReference>
<dbReference type="HOGENOM" id="CLU_024199_1_2_1"/>
<dbReference type="Gene3D" id="3.80.10.10">
    <property type="entry name" value="Ribonuclease Inhibitor"/>
    <property type="match status" value="1"/>
</dbReference>
<evidence type="ECO:0000259" key="1">
    <source>
        <dbReference type="Pfam" id="PF12937"/>
    </source>
</evidence>
<evidence type="ECO:0000313" key="3">
    <source>
        <dbReference type="Proteomes" id="UP000027195"/>
    </source>
</evidence>
<protein>
    <recommendedName>
        <fullName evidence="1">F-box domain-containing protein</fullName>
    </recommendedName>
</protein>
<dbReference type="OrthoDB" id="3258333at2759"/>
<dbReference type="InParanoid" id="A0A067M4S3"/>
<keyword evidence="3" id="KW-1185">Reference proteome</keyword>
<dbReference type="Proteomes" id="UP000027195">
    <property type="component" value="Unassembled WGS sequence"/>
</dbReference>
<dbReference type="AlphaFoldDB" id="A0A067M4S3"/>
<feature type="domain" description="F-box" evidence="1">
    <location>
        <begin position="38"/>
        <end position="94"/>
    </location>
</feature>
<reference evidence="3" key="1">
    <citation type="journal article" date="2014" name="Proc. Natl. Acad. Sci. U.S.A.">
        <title>Extensive sampling of basidiomycete genomes demonstrates inadequacy of the white-rot/brown-rot paradigm for wood decay fungi.</title>
        <authorList>
            <person name="Riley R."/>
            <person name="Salamov A.A."/>
            <person name="Brown D.W."/>
            <person name="Nagy L.G."/>
            <person name="Floudas D."/>
            <person name="Held B.W."/>
            <person name="Levasseur A."/>
            <person name="Lombard V."/>
            <person name="Morin E."/>
            <person name="Otillar R."/>
            <person name="Lindquist E.A."/>
            <person name="Sun H."/>
            <person name="LaButti K.M."/>
            <person name="Schmutz J."/>
            <person name="Jabbour D."/>
            <person name="Luo H."/>
            <person name="Baker S.E."/>
            <person name="Pisabarro A.G."/>
            <person name="Walton J.D."/>
            <person name="Blanchette R.A."/>
            <person name="Henrissat B."/>
            <person name="Martin F."/>
            <person name="Cullen D."/>
            <person name="Hibbett D.S."/>
            <person name="Grigoriev I.V."/>
        </authorList>
    </citation>
    <scope>NUCLEOTIDE SEQUENCE [LARGE SCALE GENOMIC DNA]</scope>
    <source>
        <strain evidence="3">FD-172 SS1</strain>
    </source>
</reference>
<organism evidence="2 3">
    <name type="scientific">Botryobasidium botryosum (strain FD-172 SS1)</name>
    <dbReference type="NCBI Taxonomy" id="930990"/>
    <lineage>
        <taxon>Eukaryota</taxon>
        <taxon>Fungi</taxon>
        <taxon>Dikarya</taxon>
        <taxon>Basidiomycota</taxon>
        <taxon>Agaricomycotina</taxon>
        <taxon>Agaricomycetes</taxon>
        <taxon>Cantharellales</taxon>
        <taxon>Botryobasidiaceae</taxon>
        <taxon>Botryobasidium</taxon>
    </lineage>
</organism>
<dbReference type="SUPFAM" id="SSF52047">
    <property type="entry name" value="RNI-like"/>
    <property type="match status" value="1"/>
</dbReference>
<dbReference type="InterPro" id="IPR001810">
    <property type="entry name" value="F-box_dom"/>
</dbReference>
<dbReference type="PANTHER" id="PTHR38926:SF5">
    <property type="entry name" value="F-BOX AND LEUCINE-RICH REPEAT PROTEIN 6"/>
    <property type="match status" value="1"/>
</dbReference>